<dbReference type="Proteomes" id="UP001253193">
    <property type="component" value="Unassembled WGS sequence"/>
</dbReference>
<dbReference type="RefSeq" id="WP_311019690.1">
    <property type="nucleotide sequence ID" value="NZ_JAUHGG010000003.1"/>
</dbReference>
<dbReference type="EMBL" id="JAUHGG010000003">
    <property type="protein sequence ID" value="MDS1820907.1"/>
    <property type="molecule type" value="Genomic_DNA"/>
</dbReference>
<name>A0AAW8PXE8_VIBPH</name>
<gene>
    <name evidence="1" type="ORF">QX249_09585</name>
</gene>
<protein>
    <submittedName>
        <fullName evidence="1">Uncharacterized protein</fullName>
    </submittedName>
</protein>
<dbReference type="AlphaFoldDB" id="A0AAW8PXE8"/>
<evidence type="ECO:0000313" key="1">
    <source>
        <dbReference type="EMBL" id="MDS1820907.1"/>
    </source>
</evidence>
<comment type="caution">
    <text evidence="1">The sequence shown here is derived from an EMBL/GenBank/DDBJ whole genome shotgun (WGS) entry which is preliminary data.</text>
</comment>
<sequence>MSNIEQNWGNKLQFIPKKNQAIMGFGINKEDSRELVVASGEWVSSDCEKWLFSEFFDENSEVATFLNSSLLSVDTLKVSMKRKVVSDSEPLGLKKVVGSYESLFPNLTSTFTNILHPNEISLRVEPHEENPLCSSLYTRFGDDVDLAAQEQVSKLIDILFYPTESNGGESLIYRLNALGWDMDTFELSIMSFLKQRKS</sequence>
<reference evidence="1" key="1">
    <citation type="submission" date="2023-06" db="EMBL/GenBank/DDBJ databases">
        <title>Genomic Diversity of Vibrio spp. and Metagenomic Analysis of Pathogens in Florida Gulf Coastal Waters Following Hurricane Ian.</title>
        <authorList>
            <person name="Brumfield K.D."/>
        </authorList>
    </citation>
    <scope>NUCLEOTIDE SEQUENCE</scope>
    <source>
        <strain evidence="1">WBS2B-138</strain>
    </source>
</reference>
<proteinExistence type="predicted"/>
<organism evidence="1 2">
    <name type="scientific">Vibrio parahaemolyticus</name>
    <dbReference type="NCBI Taxonomy" id="670"/>
    <lineage>
        <taxon>Bacteria</taxon>
        <taxon>Pseudomonadati</taxon>
        <taxon>Pseudomonadota</taxon>
        <taxon>Gammaproteobacteria</taxon>
        <taxon>Vibrionales</taxon>
        <taxon>Vibrionaceae</taxon>
        <taxon>Vibrio</taxon>
    </lineage>
</organism>
<evidence type="ECO:0000313" key="2">
    <source>
        <dbReference type="Proteomes" id="UP001253193"/>
    </source>
</evidence>
<accession>A0AAW8PXE8</accession>